<name>A0A0K2UW69_LEPSM</name>
<feature type="region of interest" description="Disordered" evidence="2">
    <location>
        <begin position="666"/>
        <end position="689"/>
    </location>
</feature>
<feature type="compositionally biased region" description="Basic and acidic residues" evidence="2">
    <location>
        <begin position="107"/>
        <end position="120"/>
    </location>
</feature>
<proteinExistence type="predicted"/>
<dbReference type="PANTHER" id="PTHR10699">
    <property type="entry name" value="NEUROMODULIN"/>
    <property type="match status" value="1"/>
</dbReference>
<feature type="region of interest" description="Disordered" evidence="2">
    <location>
        <begin position="97"/>
        <end position="149"/>
    </location>
</feature>
<dbReference type="GO" id="GO:0005516">
    <property type="term" value="F:calmodulin binding"/>
    <property type="evidence" value="ECO:0007669"/>
    <property type="project" value="TreeGrafter"/>
</dbReference>
<dbReference type="InterPro" id="IPR000048">
    <property type="entry name" value="IQ_motif_EF-hand-BS"/>
</dbReference>
<dbReference type="OrthoDB" id="252964at2759"/>
<dbReference type="FunFam" id="1.20.5.190:FF:000055">
    <property type="entry name" value="Putative microtubule-associated protein futsch"/>
    <property type="match status" value="2"/>
</dbReference>
<dbReference type="Pfam" id="PF00612">
    <property type="entry name" value="IQ"/>
    <property type="match status" value="16"/>
</dbReference>
<dbReference type="PROSITE" id="PS50096">
    <property type="entry name" value="IQ"/>
    <property type="match status" value="14"/>
</dbReference>
<feature type="compositionally biased region" description="Basic and acidic residues" evidence="2">
    <location>
        <begin position="55"/>
        <end position="73"/>
    </location>
</feature>
<dbReference type="EMBL" id="HACA01025123">
    <property type="protein sequence ID" value="CDW42484.1"/>
    <property type="molecule type" value="Transcribed_RNA"/>
</dbReference>
<feature type="compositionally biased region" description="Basic and acidic residues" evidence="2">
    <location>
        <begin position="972"/>
        <end position="984"/>
    </location>
</feature>
<protein>
    <submittedName>
        <fullName evidence="3">Uncharacterized protein</fullName>
    </submittedName>
</protein>
<feature type="region of interest" description="Disordered" evidence="2">
    <location>
        <begin position="359"/>
        <end position="380"/>
    </location>
</feature>
<feature type="coiled-coil region" evidence="1">
    <location>
        <begin position="825"/>
        <end position="852"/>
    </location>
</feature>
<feature type="compositionally biased region" description="Basic and acidic residues" evidence="2">
    <location>
        <begin position="1"/>
        <end position="11"/>
    </location>
</feature>
<evidence type="ECO:0000256" key="1">
    <source>
        <dbReference type="SAM" id="Coils"/>
    </source>
</evidence>
<organism evidence="3">
    <name type="scientific">Lepeophtheirus salmonis</name>
    <name type="common">Salmon louse</name>
    <name type="synonym">Caligus salmonis</name>
    <dbReference type="NCBI Taxonomy" id="72036"/>
    <lineage>
        <taxon>Eukaryota</taxon>
        <taxon>Metazoa</taxon>
        <taxon>Ecdysozoa</taxon>
        <taxon>Arthropoda</taxon>
        <taxon>Crustacea</taxon>
        <taxon>Multicrustacea</taxon>
        <taxon>Hexanauplia</taxon>
        <taxon>Copepoda</taxon>
        <taxon>Siphonostomatoida</taxon>
        <taxon>Caligidae</taxon>
        <taxon>Lepeophtheirus</taxon>
    </lineage>
</organism>
<feature type="compositionally biased region" description="Low complexity" evidence="2">
    <location>
        <begin position="628"/>
        <end position="651"/>
    </location>
</feature>
<dbReference type="Gene3D" id="1.20.5.190">
    <property type="match status" value="9"/>
</dbReference>
<feature type="region of interest" description="Disordered" evidence="2">
    <location>
        <begin position="938"/>
        <end position="1064"/>
    </location>
</feature>
<reference evidence="3" key="1">
    <citation type="submission" date="2014-05" db="EMBL/GenBank/DDBJ databases">
        <authorList>
            <person name="Chronopoulou M."/>
        </authorList>
    </citation>
    <scope>NUCLEOTIDE SEQUENCE</scope>
    <source>
        <tissue evidence="3">Whole organism</tissue>
    </source>
</reference>
<feature type="compositionally biased region" description="Basic and acidic residues" evidence="2">
    <location>
        <begin position="951"/>
        <end position="963"/>
    </location>
</feature>
<dbReference type="SMART" id="SM00015">
    <property type="entry name" value="IQ"/>
    <property type="match status" value="20"/>
</dbReference>
<dbReference type="CDD" id="cd23767">
    <property type="entry name" value="IQCD"/>
    <property type="match status" value="5"/>
</dbReference>
<accession>A0A0K2UW69</accession>
<feature type="compositionally biased region" description="Basic and acidic residues" evidence="2">
    <location>
        <begin position="1033"/>
        <end position="1049"/>
    </location>
</feature>
<sequence>MNEHNQQHDKSQSGYKSSQVQRGPAPFASFEDISVASFDLSPGTDIPPTLPGIRENVHADFKRRVDSFRRRNPPEPTSPLDQTERLIFGQRDQSVTFGFREGPSSLDLRRSGIEDLDSKENTSSPLSRGIYIRRSQRSKNEQSSPAAKKTAVNYNFKMIDASATDLRDPIDRRGSITSRESFTPSIKSNSPIGGSSLRAIETSFCGPKPIHSGPSFETTPVQPAISSIASSPMSKTTSLGHRSSVEDNISLTESETEDRNLVEEIKNRTQLPLTKQDSYASAIYSSAIKRRNIKKQSSYENAVESGLQENFRRNKQILMIRKQPSYTRAIGGSFEDEHNEETRGVRMRKQESYLKAVGELSPESEGGNPKMDFQSFDGSPYRRMRKQDSYMRAIQNNEDDDITPLPRVSIRKQESYMRAIHGLSFEGGTENESPQTHAKECGSTFRKQDSYVRAIAASEGEDAADIIGARSPYYKKPKFSFSSSKSSSMESAGSRFRYNKFTDQIEDLHKKEIETANAAAIRIQSNYKGYKTRKEIAEIRSFYKQVSESDDIREPFSAKKRQDSYLRAMGCLSPDEESKSDNNNKGTLKSSWKIRQASYQEAVRSNYELNGANNNDIVNENSENAFSNNIFNNNNNNNNNSTNINNNNINSRPRRQDSYLQAINTCYDKISPPSPRRQPPRLKGNRQDSYQKAIIGPEDHEDEEEVLRRRYPFKRRQDSYQNAIEDIYDEPRITIDETAAALKIQKVFRGHKTRQAVIAMNAAIKIQKTFRRHRKIKNAREVSLAIIKIQKSYRRFAKGKRQQQELNMTIKSAIRIQALYRSYRERKKVRQIVEERKKMEELEKNTQKSKETKKKDVATKGIKKLEEKIPAKSVEVKEGDMKVKLCEKRKEDSMPKLILPPKKSAKARSQIVEIEKNSAFLASNEKVRKQIRENVKFSAELSKKVTSSSNQKKEQANTEEKAKPVKVVNASHDSKLFPKQEQPKLFKKSLAMKDSTKLKTTKPEEKKEECLLKKIEKVEKKSNQMKKSTNVRRLTEKKIETQPSKEKKTEKKKHKKLTQEDESFADMDAEELAEAAMQIQSVFRGIKDKKDDSHDLDPVEVIRAALKIQSVYKGVKSRKLNNKPTPLPQESMDAGDVAEAALRIQYPVYRGFKARKELKKENTQIKKDEEQYQLSRAAVTIQTIYRGFKVRNKLKEHNKKKLQNIKAKKFVHELNSTKNNNKPLPKEINVPDKNELKKGKEVKKIINIDRTKTPSRYGVKTCVIEPKRRKASSLVGKNSRKEKETLPNLKEKDLANAAVKIQSIYRGFKTCPKSEKEDKDSLPDLNDKELAEAAVKIQSVFKGFKTRKYVKHNQDDNLPNLKDKELVQATIKIQSVFRGFQTRKDIKNNHELLPDLNDKELAEAAVKIQSVFRGFQTRKELKNDEESLPDLNDKKLAEAAVKIQSVFRGFQTRKEIKNDEESLPDLNDKELAEAAVKIQSVFRGFQTRKEIKNDEESLPDLNDKELAEAAVKIQSVFRGFQTRKEIKNDEESLPDLNDKELAEAAVKIQSVFRGFQTRKEIKEDEESLPDLNDEELAEAAVKIQSVFRGFQARKEIKNDEESLPDLNDKELAEAAVKIQSVFRGFQTRKEIKNDEESLPDLNDKELAEAAVKIQSVFRGFQT</sequence>
<dbReference type="InterPro" id="IPR027417">
    <property type="entry name" value="P-loop_NTPase"/>
</dbReference>
<keyword evidence="1" id="KW-0175">Coiled coil</keyword>
<feature type="region of interest" description="Disordered" evidence="2">
    <location>
        <begin position="628"/>
        <end position="652"/>
    </location>
</feature>
<evidence type="ECO:0000313" key="3">
    <source>
        <dbReference type="EMBL" id="CDW42484.1"/>
    </source>
</evidence>
<dbReference type="SUPFAM" id="SSF52540">
    <property type="entry name" value="P-loop containing nucleoside triphosphate hydrolases"/>
    <property type="match status" value="2"/>
</dbReference>
<feature type="region of interest" description="Disordered" evidence="2">
    <location>
        <begin position="1"/>
        <end position="84"/>
    </location>
</feature>
<feature type="non-terminal residue" evidence="3">
    <location>
        <position position="1662"/>
    </location>
</feature>
<feature type="compositionally biased region" description="Polar residues" evidence="2">
    <location>
        <begin position="12"/>
        <end position="21"/>
    </location>
</feature>
<feature type="compositionally biased region" description="Basic and acidic residues" evidence="2">
    <location>
        <begin position="994"/>
        <end position="1022"/>
    </location>
</feature>
<dbReference type="PANTHER" id="PTHR10699:SF11">
    <property type="entry name" value="IGLOO, ISOFORM A"/>
    <property type="match status" value="1"/>
</dbReference>
<evidence type="ECO:0000256" key="2">
    <source>
        <dbReference type="SAM" id="MobiDB-lite"/>
    </source>
</evidence>